<dbReference type="Proteomes" id="UP000199708">
    <property type="component" value="Unassembled WGS sequence"/>
</dbReference>
<proteinExistence type="predicted"/>
<protein>
    <recommendedName>
        <fullName evidence="2">Probable nitronate monooxygenase</fullName>
    </recommendedName>
</protein>
<keyword evidence="4" id="KW-0288">FMN</keyword>
<evidence type="ECO:0000313" key="6">
    <source>
        <dbReference type="EMBL" id="SDG32259.1"/>
    </source>
</evidence>
<name>A0A1G7TC81_9LACT</name>
<dbReference type="SUPFAM" id="SSF51412">
    <property type="entry name" value="Inosine monophosphate dehydrogenase (IMPDH)"/>
    <property type="match status" value="1"/>
</dbReference>
<evidence type="ECO:0000256" key="1">
    <source>
        <dbReference type="ARBA" id="ARBA00003535"/>
    </source>
</evidence>
<dbReference type="Gene3D" id="3.20.20.70">
    <property type="entry name" value="Aldolase class I"/>
    <property type="match status" value="1"/>
</dbReference>
<dbReference type="InterPro" id="IPR004136">
    <property type="entry name" value="NMO"/>
</dbReference>
<dbReference type="OrthoDB" id="9778912at2"/>
<dbReference type="InterPro" id="IPR013785">
    <property type="entry name" value="Aldolase_TIM"/>
</dbReference>
<keyword evidence="5" id="KW-0560">Oxidoreductase</keyword>
<sequence>MENICQLLGIQYPIIQGAMANISRYQLVGAVSEAGGLGVIASGGMTANQLREQISEVKKMTQKPFAVNLMLQMKNIEELVEIIIEEKVPVVTTGAGIPKNFLPALHEAGVKVIPVIPNVKIAKKMEDLGVDAIIAEGQEAGGHIGQVSTLPLVRQVIRSVSIPVIAAGGIFDGAGMLAMEALGASGVQMGSLFLTSKECPIPDKFRKSVLQADETTTVVTGRRSGHPVRVLPNKMTETFIRLEYAGAPDEELMQLTEGSLYRAVYNDDVEEGSLMCGQSIGLITDSQSVSTIIQQVMAEYQEARTKLMKK</sequence>
<keyword evidence="3" id="KW-0285">Flavoprotein</keyword>
<comment type="function">
    <text evidence="1">Nitronate monooxygenase that uses molecular oxygen to catalyze the oxidative denitrification of alkyl nitronates. Acts on propionate 3-nitronate (P3N), the presumed physiological substrate. Probably functions in the detoxification of P3N, a metabolic poison produced by plants and fungi as a defense mechanism.</text>
</comment>
<organism evidence="6 7">
    <name type="scientific">Facklamia miroungae</name>
    <dbReference type="NCBI Taxonomy" id="120956"/>
    <lineage>
        <taxon>Bacteria</taxon>
        <taxon>Bacillati</taxon>
        <taxon>Bacillota</taxon>
        <taxon>Bacilli</taxon>
        <taxon>Lactobacillales</taxon>
        <taxon>Aerococcaceae</taxon>
        <taxon>Facklamia</taxon>
    </lineage>
</organism>
<evidence type="ECO:0000256" key="4">
    <source>
        <dbReference type="ARBA" id="ARBA00022643"/>
    </source>
</evidence>
<reference evidence="6 7" key="1">
    <citation type="submission" date="2016-10" db="EMBL/GenBank/DDBJ databases">
        <authorList>
            <person name="de Groot N.N."/>
        </authorList>
    </citation>
    <scope>NUCLEOTIDE SEQUENCE [LARGE SCALE GENOMIC DNA]</scope>
    <source>
        <strain evidence="6 7">ATCC BAA-466</strain>
    </source>
</reference>
<gene>
    <name evidence="6" type="ORF">SAMN05421791_10565</name>
</gene>
<dbReference type="PANTHER" id="PTHR32332:SF20">
    <property type="entry name" value="2-NITROPROPANE DIOXYGENASE-LIKE PROTEIN"/>
    <property type="match status" value="1"/>
</dbReference>
<evidence type="ECO:0000256" key="2">
    <source>
        <dbReference type="ARBA" id="ARBA00013457"/>
    </source>
</evidence>
<dbReference type="CDD" id="cd04730">
    <property type="entry name" value="NPD_like"/>
    <property type="match status" value="1"/>
</dbReference>
<dbReference type="AlphaFoldDB" id="A0A1G7TC81"/>
<keyword evidence="7" id="KW-1185">Reference proteome</keyword>
<dbReference type="GO" id="GO:0018580">
    <property type="term" value="F:nitronate monooxygenase activity"/>
    <property type="evidence" value="ECO:0007669"/>
    <property type="project" value="InterPro"/>
</dbReference>
<evidence type="ECO:0000313" key="7">
    <source>
        <dbReference type="Proteomes" id="UP000199708"/>
    </source>
</evidence>
<accession>A0A1G7TC81</accession>
<dbReference type="PANTHER" id="PTHR32332">
    <property type="entry name" value="2-NITROPROPANE DIOXYGENASE"/>
    <property type="match status" value="1"/>
</dbReference>
<dbReference type="Pfam" id="PF03060">
    <property type="entry name" value="NMO"/>
    <property type="match status" value="2"/>
</dbReference>
<evidence type="ECO:0000256" key="3">
    <source>
        <dbReference type="ARBA" id="ARBA00022630"/>
    </source>
</evidence>
<dbReference type="EMBL" id="FNCK01000005">
    <property type="protein sequence ID" value="SDG32259.1"/>
    <property type="molecule type" value="Genomic_DNA"/>
</dbReference>
<dbReference type="RefSeq" id="WP_090289977.1">
    <property type="nucleotide sequence ID" value="NZ_FNCK01000005.1"/>
</dbReference>
<evidence type="ECO:0000256" key="5">
    <source>
        <dbReference type="ARBA" id="ARBA00023002"/>
    </source>
</evidence>
<dbReference type="STRING" id="120956.SAMN05421791_10565"/>